<keyword evidence="1" id="KW-0732">Signal</keyword>
<evidence type="ECO:0000313" key="3">
    <source>
        <dbReference type="Proteomes" id="UP000439986"/>
    </source>
</evidence>
<comment type="caution">
    <text evidence="2">The sequence shown here is derived from an EMBL/GenBank/DDBJ whole genome shotgun (WGS) entry which is preliminary data.</text>
</comment>
<evidence type="ECO:0000256" key="1">
    <source>
        <dbReference type="SAM" id="SignalP"/>
    </source>
</evidence>
<evidence type="ECO:0000313" key="2">
    <source>
        <dbReference type="EMBL" id="MRW86761.1"/>
    </source>
</evidence>
<name>A0A844D760_9BURK</name>
<dbReference type="RefSeq" id="WP_154360017.1">
    <property type="nucleotide sequence ID" value="NZ_WKJL01000019.1"/>
</dbReference>
<dbReference type="Proteomes" id="UP000439986">
    <property type="component" value="Unassembled WGS sequence"/>
</dbReference>
<reference evidence="2 3" key="1">
    <citation type="submission" date="2019-11" db="EMBL/GenBank/DDBJ databases">
        <title>Novel species isolated from a subtropical stream in China.</title>
        <authorList>
            <person name="Lu H."/>
        </authorList>
    </citation>
    <scope>NUCLEOTIDE SEQUENCE [LARGE SCALE GENOMIC DNA]</scope>
    <source>
        <strain evidence="2 3">FT26W</strain>
    </source>
</reference>
<feature type="signal peptide" evidence="1">
    <location>
        <begin position="1"/>
        <end position="24"/>
    </location>
</feature>
<dbReference type="EMBL" id="WKJL01000019">
    <property type="protein sequence ID" value="MRW86761.1"/>
    <property type="molecule type" value="Genomic_DNA"/>
</dbReference>
<accession>A0A844D760</accession>
<evidence type="ECO:0008006" key="4">
    <source>
        <dbReference type="Google" id="ProtNLM"/>
    </source>
</evidence>
<organism evidence="2 3">
    <name type="scientific">Duganella aquatilis</name>
    <dbReference type="NCBI Taxonomy" id="2666082"/>
    <lineage>
        <taxon>Bacteria</taxon>
        <taxon>Pseudomonadati</taxon>
        <taxon>Pseudomonadota</taxon>
        <taxon>Betaproteobacteria</taxon>
        <taxon>Burkholderiales</taxon>
        <taxon>Oxalobacteraceae</taxon>
        <taxon>Telluria group</taxon>
        <taxon>Duganella</taxon>
    </lineage>
</organism>
<dbReference type="AlphaFoldDB" id="A0A844D760"/>
<keyword evidence="3" id="KW-1185">Reference proteome</keyword>
<proteinExistence type="predicted"/>
<protein>
    <recommendedName>
        <fullName evidence="4">DUF4189 domain-containing protein</fullName>
    </recommendedName>
</protein>
<gene>
    <name evidence="2" type="ORF">GJ698_22070</name>
</gene>
<feature type="chain" id="PRO_5032482981" description="DUF4189 domain-containing protein" evidence="1">
    <location>
        <begin position="25"/>
        <end position="110"/>
    </location>
</feature>
<sequence length="110" mass="12284">MKRFGILIAIFSILGSTIVINASAEDSDYIYQTIPAGGVWKQCEATRASALQWARADMEREAREDCRQLGKGWSYKEISVEGYQGINPCEGGKSFKAFIERASAICKRLR</sequence>